<keyword evidence="1" id="KW-0472">Membrane</keyword>
<keyword evidence="1" id="KW-1133">Transmembrane helix</keyword>
<protein>
    <submittedName>
        <fullName evidence="2">Uncharacterized protein</fullName>
    </submittedName>
</protein>
<accession>A0A4V0XUX7</accession>
<reference evidence="3" key="1">
    <citation type="submission" date="2019-02" db="EMBL/GenBank/DDBJ databases">
        <title>Draft genome sequence of Planktothrix agardhii NIES-905.</title>
        <authorList>
            <person name="Yamaguchi H."/>
            <person name="Suzuki S."/>
            <person name="Kawachi M."/>
        </authorList>
    </citation>
    <scope>NUCLEOTIDE SEQUENCE [LARGE SCALE GENOMIC DNA]</scope>
    <source>
        <strain evidence="3">CCAP 1459/11A</strain>
    </source>
</reference>
<organism evidence="2 3">
    <name type="scientific">Planktothrix agardhii CCAP 1459/11A</name>
    <dbReference type="NCBI Taxonomy" id="282420"/>
    <lineage>
        <taxon>Bacteria</taxon>
        <taxon>Bacillati</taxon>
        <taxon>Cyanobacteriota</taxon>
        <taxon>Cyanophyceae</taxon>
        <taxon>Oscillatoriophycideae</taxon>
        <taxon>Oscillatoriales</taxon>
        <taxon>Microcoleaceae</taxon>
        <taxon>Planktothrix</taxon>
    </lineage>
</organism>
<dbReference type="RefSeq" id="WP_026797936.1">
    <property type="nucleotide sequence ID" value="NZ_BJCD01000056.1"/>
</dbReference>
<gene>
    <name evidence="2" type="ORF">PA905_36760</name>
</gene>
<dbReference type="Proteomes" id="UP000299794">
    <property type="component" value="Unassembled WGS sequence"/>
</dbReference>
<name>A0A4V0XUX7_PLAAG</name>
<comment type="caution">
    <text evidence="2">The sequence shown here is derived from an EMBL/GenBank/DDBJ whole genome shotgun (WGS) entry which is preliminary data.</text>
</comment>
<evidence type="ECO:0000256" key="1">
    <source>
        <dbReference type="SAM" id="Phobius"/>
    </source>
</evidence>
<proteinExistence type="predicted"/>
<evidence type="ECO:0000313" key="2">
    <source>
        <dbReference type="EMBL" id="GDZ95379.1"/>
    </source>
</evidence>
<dbReference type="EMBL" id="BJCD01000056">
    <property type="protein sequence ID" value="GDZ95379.1"/>
    <property type="molecule type" value="Genomic_DNA"/>
</dbReference>
<feature type="transmembrane region" description="Helical" evidence="1">
    <location>
        <begin position="12"/>
        <end position="29"/>
    </location>
</feature>
<dbReference type="AlphaFoldDB" id="A0A4V0XUX7"/>
<evidence type="ECO:0000313" key="3">
    <source>
        <dbReference type="Proteomes" id="UP000299794"/>
    </source>
</evidence>
<keyword evidence="1" id="KW-0812">Transmembrane</keyword>
<sequence>MVSSLTLQKTIAWVSCLPLSVALVFTLWVKLEAATQVNFAQLYKHLDTSSQLICEYVPPDTGKPPAGDGSGSRT</sequence>